<evidence type="ECO:0000313" key="2">
    <source>
        <dbReference type="Proteomes" id="UP001180087"/>
    </source>
</evidence>
<evidence type="ECO:0000313" key="1">
    <source>
        <dbReference type="EMBL" id="WLV24347.1"/>
    </source>
</evidence>
<sequence length="60" mass="7164">MSRMKAKKRRIMTKVNRKKRLRQAAGHLKELEMLALDRDKALSLEHPSIYTKHDRDVSNY</sequence>
<reference evidence="1" key="1">
    <citation type="submission" date="2023-06" db="EMBL/GenBank/DDBJ databases">
        <title>A Treasure from Seagulls: Isolation and Description of Aciduricobacillus qingdaonensis gen. nov., sp. nov., a Rare Obligately Uric Acid-utilizing Member in the Family Bacillaceae.</title>
        <authorList>
            <person name="Liu W."/>
            <person name="Wang B."/>
        </authorList>
    </citation>
    <scope>NUCLEOTIDE SEQUENCE</scope>
    <source>
        <strain evidence="1">44XB</strain>
    </source>
</reference>
<protein>
    <submittedName>
        <fullName evidence="1">Uncharacterized protein</fullName>
    </submittedName>
</protein>
<gene>
    <name evidence="1" type="ORF">QR721_11990</name>
</gene>
<organism evidence="1 2">
    <name type="scientific">Aciduricibacillus chroicocephali</name>
    <dbReference type="NCBI Taxonomy" id="3054939"/>
    <lineage>
        <taxon>Bacteria</taxon>
        <taxon>Bacillati</taxon>
        <taxon>Bacillota</taxon>
        <taxon>Bacilli</taxon>
        <taxon>Bacillales</taxon>
        <taxon>Bacillaceae</taxon>
        <taxon>Aciduricibacillus</taxon>
    </lineage>
</organism>
<dbReference type="RefSeq" id="WP_348027280.1">
    <property type="nucleotide sequence ID" value="NZ_CP129113.1"/>
</dbReference>
<dbReference type="Proteomes" id="UP001180087">
    <property type="component" value="Chromosome"/>
</dbReference>
<name>A0ABY9KVP4_9BACI</name>
<dbReference type="EMBL" id="CP129113">
    <property type="protein sequence ID" value="WLV24347.1"/>
    <property type="molecule type" value="Genomic_DNA"/>
</dbReference>
<keyword evidence="2" id="KW-1185">Reference proteome</keyword>
<proteinExistence type="predicted"/>
<accession>A0ABY9KVP4</accession>